<proteinExistence type="predicted"/>
<reference evidence="1" key="1">
    <citation type="submission" date="2022-09" db="EMBL/GenBank/DDBJ databases">
        <title>Fusarium specimens isolated from Avocado Roots.</title>
        <authorList>
            <person name="Stajich J."/>
            <person name="Roper C."/>
            <person name="Heimlech-Rivalta G."/>
        </authorList>
    </citation>
    <scope>NUCLEOTIDE SEQUENCE</scope>
    <source>
        <strain evidence="1">CF00136</strain>
    </source>
</reference>
<dbReference type="Proteomes" id="UP001152049">
    <property type="component" value="Unassembled WGS sequence"/>
</dbReference>
<gene>
    <name evidence="1" type="ORF">NW762_005540</name>
</gene>
<protein>
    <submittedName>
        <fullName evidence="1">Uncharacterized protein</fullName>
    </submittedName>
</protein>
<sequence length="83" mass="9173">MFRRKEVIEKKGGKISKVALESSAQGKVLDEEMFSVDLPGQDSVQDDECFLYIAPDDFWCGTAFLSSDDNSDGESKASSNENE</sequence>
<keyword evidence="2" id="KW-1185">Reference proteome</keyword>
<evidence type="ECO:0000313" key="2">
    <source>
        <dbReference type="Proteomes" id="UP001152049"/>
    </source>
</evidence>
<organism evidence="1 2">
    <name type="scientific">Fusarium torreyae</name>
    <dbReference type="NCBI Taxonomy" id="1237075"/>
    <lineage>
        <taxon>Eukaryota</taxon>
        <taxon>Fungi</taxon>
        <taxon>Dikarya</taxon>
        <taxon>Ascomycota</taxon>
        <taxon>Pezizomycotina</taxon>
        <taxon>Sordariomycetes</taxon>
        <taxon>Hypocreomycetidae</taxon>
        <taxon>Hypocreales</taxon>
        <taxon>Nectriaceae</taxon>
        <taxon>Fusarium</taxon>
    </lineage>
</organism>
<evidence type="ECO:0000313" key="1">
    <source>
        <dbReference type="EMBL" id="KAJ4264344.1"/>
    </source>
</evidence>
<name>A0A9W8S1Y1_9HYPO</name>
<dbReference type="AlphaFoldDB" id="A0A9W8S1Y1"/>
<comment type="caution">
    <text evidence="1">The sequence shown here is derived from an EMBL/GenBank/DDBJ whole genome shotgun (WGS) entry which is preliminary data.</text>
</comment>
<dbReference type="EMBL" id="JAOQAZ010000008">
    <property type="protein sequence ID" value="KAJ4264344.1"/>
    <property type="molecule type" value="Genomic_DNA"/>
</dbReference>
<accession>A0A9W8S1Y1</accession>